<keyword evidence="3" id="KW-1185">Reference proteome</keyword>
<dbReference type="SUPFAM" id="SSF47473">
    <property type="entry name" value="EF-hand"/>
    <property type="match status" value="1"/>
</dbReference>
<organism evidence="2 3">
    <name type="scientific">Stylosanthes scabra</name>
    <dbReference type="NCBI Taxonomy" id="79078"/>
    <lineage>
        <taxon>Eukaryota</taxon>
        <taxon>Viridiplantae</taxon>
        <taxon>Streptophyta</taxon>
        <taxon>Embryophyta</taxon>
        <taxon>Tracheophyta</taxon>
        <taxon>Spermatophyta</taxon>
        <taxon>Magnoliopsida</taxon>
        <taxon>eudicotyledons</taxon>
        <taxon>Gunneridae</taxon>
        <taxon>Pentapetalae</taxon>
        <taxon>rosids</taxon>
        <taxon>fabids</taxon>
        <taxon>Fabales</taxon>
        <taxon>Fabaceae</taxon>
        <taxon>Papilionoideae</taxon>
        <taxon>50 kb inversion clade</taxon>
        <taxon>dalbergioids sensu lato</taxon>
        <taxon>Dalbergieae</taxon>
        <taxon>Pterocarpus clade</taxon>
        <taxon>Stylosanthes</taxon>
    </lineage>
</organism>
<feature type="domain" description="EF-hand" evidence="1">
    <location>
        <begin position="108"/>
        <end position="127"/>
    </location>
</feature>
<evidence type="ECO:0000259" key="1">
    <source>
        <dbReference type="PROSITE" id="PS50222"/>
    </source>
</evidence>
<keyword evidence="2" id="KW-0418">Kinase</keyword>
<proteinExistence type="predicted"/>
<keyword evidence="2" id="KW-0808">Transferase</keyword>
<protein>
    <submittedName>
        <fullName evidence="2">Calcium-dependent protein kinase 13</fullName>
        <ecNumber evidence="2">2.7.11.1</ecNumber>
    </submittedName>
</protein>
<dbReference type="GO" id="GO:0004674">
    <property type="term" value="F:protein serine/threonine kinase activity"/>
    <property type="evidence" value="ECO:0007669"/>
    <property type="project" value="UniProtKB-EC"/>
</dbReference>
<name>A0ABU6UP99_9FABA</name>
<reference evidence="2 3" key="1">
    <citation type="journal article" date="2023" name="Plants (Basel)">
        <title>Bridging the Gap: Combining Genomics and Transcriptomics Approaches to Understand Stylosanthes scabra, an Orphan Legume from the Brazilian Caatinga.</title>
        <authorList>
            <person name="Ferreira-Neto J.R.C."/>
            <person name="da Silva M.D."/>
            <person name="Binneck E."/>
            <person name="de Melo N.F."/>
            <person name="da Silva R.H."/>
            <person name="de Melo A.L.T.M."/>
            <person name="Pandolfi V."/>
            <person name="Bustamante F.O."/>
            <person name="Brasileiro-Vidal A.C."/>
            <person name="Benko-Iseppon A.M."/>
        </authorList>
    </citation>
    <scope>NUCLEOTIDE SEQUENCE [LARGE SCALE GENOMIC DNA]</scope>
    <source>
        <tissue evidence="2">Leaves</tissue>
    </source>
</reference>
<accession>A0ABU6UP99</accession>
<evidence type="ECO:0000313" key="2">
    <source>
        <dbReference type="EMBL" id="MED6161858.1"/>
    </source>
</evidence>
<evidence type="ECO:0000313" key="3">
    <source>
        <dbReference type="Proteomes" id="UP001341840"/>
    </source>
</evidence>
<comment type="caution">
    <text evidence="2">The sequence shown here is derived from an EMBL/GenBank/DDBJ whole genome shotgun (WGS) entry which is preliminary data.</text>
</comment>
<gene>
    <name evidence="2" type="primary">CPK13_3</name>
    <name evidence="2" type="ORF">PIB30_064720</name>
</gene>
<dbReference type="EC" id="2.7.11.1" evidence="2"/>
<dbReference type="Proteomes" id="UP001341840">
    <property type="component" value="Unassembled WGS sequence"/>
</dbReference>
<dbReference type="Gene3D" id="1.10.238.10">
    <property type="entry name" value="EF-hand"/>
    <property type="match status" value="1"/>
</dbReference>
<dbReference type="EMBL" id="JASCZI010121463">
    <property type="protein sequence ID" value="MED6161858.1"/>
    <property type="molecule type" value="Genomic_DNA"/>
</dbReference>
<sequence>MGWEFSLRIFQTFQVQVQGLESGEVCCKLLWSRISGGLSSFRYGNVCESAPCRAAVTVPLSLDEDATFCKFGKFLDDIVWLTWVQYGLIVEDYYDNNDRSNGLLENYKDGRISYEEFVAMMKTGTDWRKASRHYSRGRFNSLSLKLMKDGSVNLGTEQLVT</sequence>
<dbReference type="PROSITE" id="PS50222">
    <property type="entry name" value="EF_HAND_2"/>
    <property type="match status" value="1"/>
</dbReference>
<dbReference type="InterPro" id="IPR011992">
    <property type="entry name" value="EF-hand-dom_pair"/>
</dbReference>
<dbReference type="InterPro" id="IPR002048">
    <property type="entry name" value="EF_hand_dom"/>
</dbReference>